<dbReference type="Proteomes" id="UP000192569">
    <property type="component" value="Chromosome I"/>
</dbReference>
<reference evidence="2 3" key="1">
    <citation type="submission" date="2017-04" db="EMBL/GenBank/DDBJ databases">
        <authorList>
            <person name="Afonso C.L."/>
            <person name="Miller P.J."/>
            <person name="Scott M.A."/>
            <person name="Spackman E."/>
            <person name="Goraichik I."/>
            <person name="Dimitrov K.M."/>
            <person name="Suarez D.L."/>
            <person name="Swayne D.E."/>
        </authorList>
    </citation>
    <scope>NUCLEOTIDE SEQUENCE [LARGE SCALE GENOMIC DNA]</scope>
    <source>
        <strain evidence="2 3">ToBE</strain>
    </source>
</reference>
<dbReference type="STRING" id="698762.SAMN00808754_0763"/>
<evidence type="ECO:0000313" key="3">
    <source>
        <dbReference type="Proteomes" id="UP000192569"/>
    </source>
</evidence>
<accession>A0A1W1VIX7</accession>
<dbReference type="RefSeq" id="WP_157109770.1">
    <property type="nucleotide sequence ID" value="NZ_LT838272.1"/>
</dbReference>
<proteinExistence type="predicted"/>
<evidence type="ECO:0000313" key="2">
    <source>
        <dbReference type="EMBL" id="SMB93001.1"/>
    </source>
</evidence>
<keyword evidence="1" id="KW-0812">Transmembrane</keyword>
<protein>
    <recommendedName>
        <fullName evidence="4">YqzL-like protein</fullName>
    </recommendedName>
</protein>
<keyword evidence="3" id="KW-1185">Reference proteome</keyword>
<evidence type="ECO:0000256" key="1">
    <source>
        <dbReference type="SAM" id="Phobius"/>
    </source>
</evidence>
<feature type="transmembrane region" description="Helical" evidence="1">
    <location>
        <begin position="6"/>
        <end position="23"/>
    </location>
</feature>
<dbReference type="OrthoDB" id="1809906at2"/>
<gene>
    <name evidence="2" type="ORF">SAMN00808754_0763</name>
</gene>
<dbReference type="AlphaFoldDB" id="A0A1W1VIX7"/>
<evidence type="ECO:0008006" key="4">
    <source>
        <dbReference type="Google" id="ProtNLM"/>
    </source>
</evidence>
<name>A0A1W1VIX7_9FIRM</name>
<keyword evidence="1" id="KW-0472">Membrane</keyword>
<sequence length="52" mass="5946">MRPSDALWQIFAATGHIGIYLLYKRQRDYELRACGQETQGEVFIEQPSSITG</sequence>
<dbReference type="EMBL" id="LT838272">
    <property type="protein sequence ID" value="SMB93001.1"/>
    <property type="molecule type" value="Genomic_DNA"/>
</dbReference>
<keyword evidence="1" id="KW-1133">Transmembrane helix</keyword>
<organism evidence="2 3">
    <name type="scientific">Thermanaeromonas toyohensis ToBE</name>
    <dbReference type="NCBI Taxonomy" id="698762"/>
    <lineage>
        <taxon>Bacteria</taxon>
        <taxon>Bacillati</taxon>
        <taxon>Bacillota</taxon>
        <taxon>Clostridia</taxon>
        <taxon>Neomoorellales</taxon>
        <taxon>Neomoorellaceae</taxon>
        <taxon>Thermanaeromonas</taxon>
    </lineage>
</organism>